<keyword evidence="1" id="KW-1133">Transmembrane helix</keyword>
<dbReference type="RefSeq" id="WP_137249764.1">
    <property type="nucleotide sequence ID" value="NZ_SZQA01000029.1"/>
</dbReference>
<keyword evidence="3" id="KW-1185">Reference proteome</keyword>
<reference evidence="2 3" key="1">
    <citation type="submission" date="2019-04" db="EMBL/GenBank/DDBJ databases">
        <title>Herbidospora sp. NEAU-GS14.nov., a novel actinomycete isolated from soil.</title>
        <authorList>
            <person name="Han L."/>
        </authorList>
    </citation>
    <scope>NUCLEOTIDE SEQUENCE [LARGE SCALE GENOMIC DNA]</scope>
    <source>
        <strain evidence="2 3">NEAU-GS14</strain>
    </source>
</reference>
<name>A0A4U3M9E2_9ACTN</name>
<dbReference type="Proteomes" id="UP000308705">
    <property type="component" value="Unassembled WGS sequence"/>
</dbReference>
<feature type="transmembrane region" description="Helical" evidence="1">
    <location>
        <begin position="87"/>
        <end position="106"/>
    </location>
</feature>
<evidence type="ECO:0000313" key="3">
    <source>
        <dbReference type="Proteomes" id="UP000308705"/>
    </source>
</evidence>
<proteinExistence type="predicted"/>
<evidence type="ECO:0000313" key="2">
    <source>
        <dbReference type="EMBL" id="TKK85200.1"/>
    </source>
</evidence>
<organism evidence="2 3">
    <name type="scientific">Herbidospora galbida</name>
    <dbReference type="NCBI Taxonomy" id="2575442"/>
    <lineage>
        <taxon>Bacteria</taxon>
        <taxon>Bacillati</taxon>
        <taxon>Actinomycetota</taxon>
        <taxon>Actinomycetes</taxon>
        <taxon>Streptosporangiales</taxon>
        <taxon>Streptosporangiaceae</taxon>
        <taxon>Herbidospora</taxon>
    </lineage>
</organism>
<protein>
    <recommendedName>
        <fullName evidence="4">DUF3147 family protein</fullName>
    </recommendedName>
</protein>
<dbReference type="OrthoDB" id="4248858at2"/>
<feature type="transmembrane region" description="Helical" evidence="1">
    <location>
        <begin position="56"/>
        <end position="75"/>
    </location>
</feature>
<comment type="caution">
    <text evidence="2">The sequence shown here is derived from an EMBL/GenBank/DDBJ whole genome shotgun (WGS) entry which is preliminary data.</text>
</comment>
<feature type="transmembrane region" description="Helical" evidence="1">
    <location>
        <begin position="32"/>
        <end position="50"/>
    </location>
</feature>
<keyword evidence="1" id="KW-0472">Membrane</keyword>
<dbReference type="AlphaFoldDB" id="A0A4U3M9E2"/>
<sequence length="150" mass="15861">MDEVRAIRRLRLDRGRLRRQEGMRLRPSVRGLAGRFAVGAAIFVVAGLVGNRWGPVLGGLSLALPAVLAATLTRIEARERRAQDAKRAILGAAGLIGFAGCVWGLAVTLPAWLTLLIATAVWAVIADVLYLNSSSGRRLGADGPVVKSGV</sequence>
<feature type="transmembrane region" description="Helical" evidence="1">
    <location>
        <begin position="112"/>
        <end position="131"/>
    </location>
</feature>
<evidence type="ECO:0000256" key="1">
    <source>
        <dbReference type="SAM" id="Phobius"/>
    </source>
</evidence>
<dbReference type="EMBL" id="SZQA01000029">
    <property type="protein sequence ID" value="TKK85200.1"/>
    <property type="molecule type" value="Genomic_DNA"/>
</dbReference>
<gene>
    <name evidence="2" type="ORF">FDA94_26355</name>
</gene>
<evidence type="ECO:0008006" key="4">
    <source>
        <dbReference type="Google" id="ProtNLM"/>
    </source>
</evidence>
<keyword evidence="1" id="KW-0812">Transmembrane</keyword>
<accession>A0A4U3M9E2</accession>